<accession>A0ABD5RE86</accession>
<protein>
    <submittedName>
        <fullName evidence="2">Uncharacterized protein</fullName>
    </submittedName>
</protein>
<feature type="region of interest" description="Disordered" evidence="1">
    <location>
        <begin position="1"/>
        <end position="23"/>
    </location>
</feature>
<dbReference type="InterPro" id="IPR055978">
    <property type="entry name" value="DUF7556"/>
</dbReference>
<dbReference type="Pfam" id="PF24433">
    <property type="entry name" value="DUF7556"/>
    <property type="match status" value="1"/>
</dbReference>
<reference evidence="2 3" key="1">
    <citation type="journal article" date="2019" name="Int. J. Syst. Evol. Microbiol.">
        <title>The Global Catalogue of Microorganisms (GCM) 10K type strain sequencing project: providing services to taxonomists for standard genome sequencing and annotation.</title>
        <authorList>
            <consortium name="The Broad Institute Genomics Platform"/>
            <consortium name="The Broad Institute Genome Sequencing Center for Infectious Disease"/>
            <person name="Wu L."/>
            <person name="Ma J."/>
        </authorList>
    </citation>
    <scope>NUCLEOTIDE SEQUENCE [LARGE SCALE GENOMIC DNA]</scope>
    <source>
        <strain evidence="2 3">CGMCC 1.12237</strain>
    </source>
</reference>
<sequence length="55" mass="5814">MVADTTTAVDAQPAEVMASVDPSPGGSRFVIADITRDGAWLSVGERDAPDLPDWR</sequence>
<gene>
    <name evidence="2" type="ORF">ACFPJ5_15690</name>
</gene>
<keyword evidence="3" id="KW-1185">Reference proteome</keyword>
<dbReference type="RefSeq" id="WP_227230650.1">
    <property type="nucleotide sequence ID" value="NZ_JAJCVJ010000002.1"/>
</dbReference>
<dbReference type="EMBL" id="JBHSKX010000002">
    <property type="protein sequence ID" value="MFC5368372.1"/>
    <property type="molecule type" value="Genomic_DNA"/>
</dbReference>
<evidence type="ECO:0000313" key="2">
    <source>
        <dbReference type="EMBL" id="MFC5368372.1"/>
    </source>
</evidence>
<evidence type="ECO:0000256" key="1">
    <source>
        <dbReference type="SAM" id="MobiDB-lite"/>
    </source>
</evidence>
<dbReference type="Proteomes" id="UP001596201">
    <property type="component" value="Unassembled WGS sequence"/>
</dbReference>
<evidence type="ECO:0000313" key="3">
    <source>
        <dbReference type="Proteomes" id="UP001596201"/>
    </source>
</evidence>
<dbReference type="AlphaFoldDB" id="A0ABD5RE86"/>
<comment type="caution">
    <text evidence="2">The sequence shown here is derived from an EMBL/GenBank/DDBJ whole genome shotgun (WGS) entry which is preliminary data.</text>
</comment>
<name>A0ABD5RE86_9EURY</name>
<organism evidence="2 3">
    <name type="scientific">Salinirubrum litoreum</name>
    <dbReference type="NCBI Taxonomy" id="1126234"/>
    <lineage>
        <taxon>Archaea</taxon>
        <taxon>Methanobacteriati</taxon>
        <taxon>Methanobacteriota</taxon>
        <taxon>Stenosarchaea group</taxon>
        <taxon>Halobacteria</taxon>
        <taxon>Halobacteriales</taxon>
        <taxon>Haloferacaceae</taxon>
        <taxon>Salinirubrum</taxon>
    </lineage>
</organism>
<proteinExistence type="predicted"/>